<dbReference type="AlphaFoldDB" id="A0A448ZMM3"/>
<evidence type="ECO:0000256" key="3">
    <source>
        <dbReference type="SAM" id="SignalP"/>
    </source>
</evidence>
<dbReference type="Pfam" id="PF11317">
    <property type="entry name" value="DUF3119"/>
    <property type="match status" value="1"/>
</dbReference>
<evidence type="ECO:0000256" key="1">
    <source>
        <dbReference type="SAM" id="MobiDB-lite"/>
    </source>
</evidence>
<reference evidence="4 5" key="1">
    <citation type="submission" date="2019-01" db="EMBL/GenBank/DDBJ databases">
        <authorList>
            <person name="Ferrante I. M."/>
        </authorList>
    </citation>
    <scope>NUCLEOTIDE SEQUENCE [LARGE SCALE GENOMIC DNA]</scope>
    <source>
        <strain evidence="4 5">B856</strain>
    </source>
</reference>
<dbReference type="EMBL" id="CAACVS010000531">
    <property type="protein sequence ID" value="VEU43288.1"/>
    <property type="molecule type" value="Genomic_DNA"/>
</dbReference>
<evidence type="ECO:0000313" key="5">
    <source>
        <dbReference type="Proteomes" id="UP000291116"/>
    </source>
</evidence>
<dbReference type="PANTHER" id="PTHR35550">
    <property type="match status" value="1"/>
</dbReference>
<feature type="chain" id="PRO_5019094546" evidence="3">
    <location>
        <begin position="22"/>
        <end position="231"/>
    </location>
</feature>
<feature type="signal peptide" evidence="3">
    <location>
        <begin position="1"/>
        <end position="21"/>
    </location>
</feature>
<dbReference type="PANTHER" id="PTHR35550:SF2">
    <property type="entry name" value="OS05G0401200 PROTEIN"/>
    <property type="match status" value="1"/>
</dbReference>
<sequence length="231" mass="24701">MKIAAALCSLLFAVGLSPANAFGTAARGGNGLRRPFSASAGPKASRAPGPLSMAPDPLGESGTGGGEPVVIGKDFRLSAIFLSAGLLLDQIPYLQLTLGPLVTVLGVLFLVQTFRLNFVCDDRAFSLEDTTNEDSVGENIVVGGENRWDYDSFVNFEFFPKGWIDQPQGPILVYFKETQTPSDKWNEGPGASANSDKALSEGAVRGQVHFFPALCDTQQLRSVWEKNCAKL</sequence>
<dbReference type="Proteomes" id="UP000291116">
    <property type="component" value="Unassembled WGS sequence"/>
</dbReference>
<dbReference type="OrthoDB" id="1921626at2759"/>
<keyword evidence="3" id="KW-0732">Signal</keyword>
<evidence type="ECO:0000313" key="4">
    <source>
        <dbReference type="EMBL" id="VEU43288.1"/>
    </source>
</evidence>
<keyword evidence="2" id="KW-0472">Membrane</keyword>
<protein>
    <submittedName>
        <fullName evidence="4">Uncharacterized protein</fullName>
    </submittedName>
</protein>
<dbReference type="InterPro" id="IPR021467">
    <property type="entry name" value="DUF3119"/>
</dbReference>
<feature type="region of interest" description="Disordered" evidence="1">
    <location>
        <begin position="37"/>
        <end position="65"/>
    </location>
</feature>
<proteinExistence type="predicted"/>
<accession>A0A448ZMM3</accession>
<evidence type="ECO:0000256" key="2">
    <source>
        <dbReference type="SAM" id="Phobius"/>
    </source>
</evidence>
<keyword evidence="2" id="KW-1133">Transmembrane helix</keyword>
<feature type="transmembrane region" description="Helical" evidence="2">
    <location>
        <begin position="91"/>
        <end position="111"/>
    </location>
</feature>
<organism evidence="4 5">
    <name type="scientific">Pseudo-nitzschia multistriata</name>
    <dbReference type="NCBI Taxonomy" id="183589"/>
    <lineage>
        <taxon>Eukaryota</taxon>
        <taxon>Sar</taxon>
        <taxon>Stramenopiles</taxon>
        <taxon>Ochrophyta</taxon>
        <taxon>Bacillariophyta</taxon>
        <taxon>Bacillariophyceae</taxon>
        <taxon>Bacillariophycidae</taxon>
        <taxon>Bacillariales</taxon>
        <taxon>Bacillariaceae</taxon>
        <taxon>Pseudo-nitzschia</taxon>
    </lineage>
</organism>
<keyword evidence="2" id="KW-0812">Transmembrane</keyword>
<name>A0A448ZMM3_9STRA</name>
<keyword evidence="5" id="KW-1185">Reference proteome</keyword>
<gene>
    <name evidence="4" type="ORF">PSNMU_V1.4_AUG-EV-PASAV3_0103400</name>
</gene>